<evidence type="ECO:0000313" key="4">
    <source>
        <dbReference type="Proteomes" id="UP000198919"/>
    </source>
</evidence>
<keyword evidence="1" id="KW-0732">Signal</keyword>
<accession>A0A1I3KFG9</accession>
<evidence type="ECO:0000313" key="3">
    <source>
        <dbReference type="EMBL" id="SFI71249.1"/>
    </source>
</evidence>
<dbReference type="Proteomes" id="UP000198919">
    <property type="component" value="Unassembled WGS sequence"/>
</dbReference>
<dbReference type="EMBL" id="FORG01000003">
    <property type="protein sequence ID" value="SFI71249.1"/>
    <property type="molecule type" value="Genomic_DNA"/>
</dbReference>
<name>A0A1I3KFG9_9GAMM</name>
<reference evidence="4" key="2">
    <citation type="submission" date="2016-10" db="EMBL/GenBank/DDBJ databases">
        <authorList>
            <person name="Varghese N."/>
            <person name="Submissions S."/>
        </authorList>
    </citation>
    <scope>NUCLEOTIDE SEQUENCE [LARGE SCALE GENOMIC DNA]</scope>
    <source>
        <strain evidence="4">DSM 17908</strain>
    </source>
</reference>
<dbReference type="Proteomes" id="UP000224607">
    <property type="component" value="Unassembled WGS sequence"/>
</dbReference>
<evidence type="ECO:0000313" key="5">
    <source>
        <dbReference type="Proteomes" id="UP000224607"/>
    </source>
</evidence>
<sequence>MKISTIAVAIIGFTLTPSVLAADNIHPKTGDVKISTTLGWLGGESKEYTYAVSYSGKKMAYQYPDDIRR</sequence>
<reference evidence="2 5" key="3">
    <citation type="journal article" date="2017" name="Nat. Microbiol.">
        <title>Natural product diversity associated with the nematode symbionts Photorhabdus and Xenorhabdus.</title>
        <authorList>
            <person name="Tobias N.J."/>
            <person name="Wolff H."/>
            <person name="Djahanschiri B."/>
            <person name="Grundmann F."/>
            <person name="Kronenwerth M."/>
            <person name="Shi Y.M."/>
            <person name="Simonyi S."/>
            <person name="Grun P."/>
            <person name="Shapiro-Ilan D."/>
            <person name="Pidot S.J."/>
            <person name="Stinear T.P."/>
            <person name="Ebersberger I."/>
            <person name="Bode H.B."/>
        </authorList>
    </citation>
    <scope>NUCLEOTIDE SEQUENCE [LARGE SCALE GENOMIC DNA]</scope>
    <source>
        <strain evidence="2 5">DSM 17908</strain>
    </source>
</reference>
<dbReference type="RefSeq" id="WP_092507992.1">
    <property type="nucleotide sequence ID" value="NZ_CAWNQB010000023.1"/>
</dbReference>
<evidence type="ECO:0000313" key="2">
    <source>
        <dbReference type="EMBL" id="PHM45035.1"/>
    </source>
</evidence>
<gene>
    <name evidence="3" type="ORF">SAMN05421680_10369</name>
    <name evidence="2" type="ORF">Xmau_01240</name>
</gene>
<keyword evidence="5" id="KW-1185">Reference proteome</keyword>
<reference evidence="3" key="1">
    <citation type="submission" date="2016-10" db="EMBL/GenBank/DDBJ databases">
        <authorList>
            <person name="de Groot N.N."/>
        </authorList>
    </citation>
    <scope>NUCLEOTIDE SEQUENCE [LARGE SCALE GENOMIC DNA]</scope>
    <source>
        <strain evidence="3">DSM 17908</strain>
    </source>
</reference>
<evidence type="ECO:0000256" key="1">
    <source>
        <dbReference type="SAM" id="SignalP"/>
    </source>
</evidence>
<dbReference type="AlphaFoldDB" id="A0A1I3KFG9"/>
<feature type="chain" id="PRO_5011549711" evidence="1">
    <location>
        <begin position="22"/>
        <end position="69"/>
    </location>
</feature>
<feature type="signal peptide" evidence="1">
    <location>
        <begin position="1"/>
        <end position="21"/>
    </location>
</feature>
<protein>
    <submittedName>
        <fullName evidence="3">Uncharacterized protein</fullName>
    </submittedName>
</protein>
<proteinExistence type="predicted"/>
<organism evidence="3 4">
    <name type="scientific">Xenorhabdus mauleonii</name>
    <dbReference type="NCBI Taxonomy" id="351675"/>
    <lineage>
        <taxon>Bacteria</taxon>
        <taxon>Pseudomonadati</taxon>
        <taxon>Pseudomonadota</taxon>
        <taxon>Gammaproteobacteria</taxon>
        <taxon>Enterobacterales</taxon>
        <taxon>Morganellaceae</taxon>
        <taxon>Xenorhabdus</taxon>
    </lineage>
</organism>
<dbReference type="EMBL" id="NITY01000003">
    <property type="protein sequence ID" value="PHM45035.1"/>
    <property type="molecule type" value="Genomic_DNA"/>
</dbReference>